<accession>U1GDT6</accession>
<dbReference type="OrthoDB" id="5420013at2759"/>
<dbReference type="AlphaFoldDB" id="U1GDT6"/>
<feature type="transmembrane region" description="Helical" evidence="2">
    <location>
        <begin position="49"/>
        <end position="69"/>
    </location>
</feature>
<keyword evidence="2" id="KW-0812">Transmembrane</keyword>
<dbReference type="Proteomes" id="UP000019373">
    <property type="component" value="Unassembled WGS sequence"/>
</dbReference>
<proteinExistence type="predicted"/>
<feature type="compositionally biased region" description="Basic and acidic residues" evidence="1">
    <location>
        <begin position="23"/>
        <end position="34"/>
    </location>
</feature>
<feature type="transmembrane region" description="Helical" evidence="2">
    <location>
        <begin position="89"/>
        <end position="112"/>
    </location>
</feature>
<protein>
    <submittedName>
        <fullName evidence="3">Uncharacterized protein</fullName>
    </submittedName>
</protein>
<reference evidence="4" key="1">
    <citation type="journal article" date="2014" name="BMC Genomics">
        <title>Genome characteristics reveal the impact of lichenization on lichen-forming fungus Endocarpon pusillum Hedwig (Verrucariales, Ascomycota).</title>
        <authorList>
            <person name="Wang Y.-Y."/>
            <person name="Liu B."/>
            <person name="Zhang X.-Y."/>
            <person name="Zhou Q.-M."/>
            <person name="Zhang T."/>
            <person name="Li H."/>
            <person name="Yu Y.-F."/>
            <person name="Zhang X.-L."/>
            <person name="Hao X.-Y."/>
            <person name="Wang M."/>
            <person name="Wang L."/>
            <person name="Wei J.-C."/>
        </authorList>
    </citation>
    <scope>NUCLEOTIDE SEQUENCE [LARGE SCALE GENOMIC DNA]</scope>
    <source>
        <strain evidence="4">Z07020 / HMAS-L-300199</strain>
    </source>
</reference>
<dbReference type="HOGENOM" id="CLU_019894_0_0_1"/>
<gene>
    <name evidence="3" type="ORF">EPUS_00426</name>
</gene>
<keyword evidence="4" id="KW-1185">Reference proteome</keyword>
<evidence type="ECO:0000256" key="2">
    <source>
        <dbReference type="SAM" id="Phobius"/>
    </source>
</evidence>
<dbReference type="GeneID" id="19235488"/>
<evidence type="ECO:0000313" key="3">
    <source>
        <dbReference type="EMBL" id="ERF70238.1"/>
    </source>
</evidence>
<keyword evidence="2" id="KW-1133">Transmembrane helix</keyword>
<dbReference type="OMA" id="NNSIYYM"/>
<keyword evidence="2" id="KW-0472">Membrane</keyword>
<feature type="transmembrane region" description="Helical" evidence="2">
    <location>
        <begin position="139"/>
        <end position="159"/>
    </location>
</feature>
<feature type="transmembrane region" description="Helical" evidence="2">
    <location>
        <begin position="446"/>
        <end position="463"/>
    </location>
</feature>
<evidence type="ECO:0000256" key="1">
    <source>
        <dbReference type="SAM" id="MobiDB-lite"/>
    </source>
</evidence>
<dbReference type="EMBL" id="KE721353">
    <property type="protein sequence ID" value="ERF70238.1"/>
    <property type="molecule type" value="Genomic_DNA"/>
</dbReference>
<organism evidence="3 4">
    <name type="scientific">Endocarpon pusillum (strain Z07020 / HMAS-L-300199)</name>
    <name type="common">Lichen-forming fungus</name>
    <dbReference type="NCBI Taxonomy" id="1263415"/>
    <lineage>
        <taxon>Eukaryota</taxon>
        <taxon>Fungi</taxon>
        <taxon>Dikarya</taxon>
        <taxon>Ascomycota</taxon>
        <taxon>Pezizomycotina</taxon>
        <taxon>Eurotiomycetes</taxon>
        <taxon>Chaetothyriomycetidae</taxon>
        <taxon>Verrucariales</taxon>
        <taxon>Verrucariaceae</taxon>
        <taxon>Endocarpon</taxon>
    </lineage>
</organism>
<sequence length="593" mass="66632">MSRAKWQKPPNIEQPLISQVDEDSIRKDDHDPRSSDLLSLGKPQQKKRLDYSTALGVLACWLCLSAAIVTVSPYTRVPWILGLQRQFQVIGFLIGVMNQLFLGLTPKVFLLIEARFGPSYLQNFEAILRRSYLGSGTSILWRGVLFGITLLHLGLGVAYKEFTDGRSEYPFKISNDSFYGLTGPTNFKEGLLFGLGLTSMANSTLPFYSATVSDPPMPSFPHAYGFNTLLLSETSSAKLDSPFPEYVEQIQTNLTAEDSYILTAEVFATVTSYNDSIASHRNDDKFWDYYTNMMGNTSNLYDSKDANFGAKIQWQDMLVRRGALALLVNDLGIRNTSWMFAAFISAFPKPEVSWNISRRRETYLAVGAEFRQNAMLFHTRRERCKGSWRITYNSIELISGACLQAPTSEKIQKMFTNATLAIPTWYMPSLIEYLGGFGMHRNESRWLVPSFSTVIAGVFWSRVTRMQGRYGRVGNPQAVLQSDVYYHCNDEGIKVKQTMSTSPWLFVTLIVLPFLTLLLLLASVAMFHTPLGEGFGLITVLAGVCKDTLRLVNGASLSGELKRRLRVKFIVHKDGGHPRVEYVLGDEGPNDKL</sequence>
<evidence type="ECO:0000313" key="4">
    <source>
        <dbReference type="Proteomes" id="UP000019373"/>
    </source>
</evidence>
<name>U1GDT6_ENDPU</name>
<feature type="region of interest" description="Disordered" evidence="1">
    <location>
        <begin position="1"/>
        <end position="37"/>
    </location>
</feature>
<dbReference type="RefSeq" id="XP_007804273.1">
    <property type="nucleotide sequence ID" value="XM_007806082.1"/>
</dbReference>
<feature type="transmembrane region" description="Helical" evidence="2">
    <location>
        <begin position="504"/>
        <end position="527"/>
    </location>
</feature>
<dbReference type="eggNOG" id="ENOG502SNG0">
    <property type="taxonomic scope" value="Eukaryota"/>
</dbReference>